<dbReference type="EMBL" id="LT840184">
    <property type="protein sequence ID" value="SMF74491.1"/>
    <property type="molecule type" value="Genomic_DNA"/>
</dbReference>
<protein>
    <submittedName>
        <fullName evidence="1">Uncharacterized protein</fullName>
    </submittedName>
</protein>
<sequence length="41" mass="4929">MVYIIRVQNPFLLRNIFPNMHLSDIDSFKIDTTALLRVFYI</sequence>
<dbReference type="STRING" id="1313296.SAMN05661091_1087"/>
<keyword evidence="2" id="KW-1185">Reference proteome</keyword>
<reference evidence="1 2" key="1">
    <citation type="submission" date="2017-04" db="EMBL/GenBank/DDBJ databases">
        <authorList>
            <person name="Afonso C.L."/>
            <person name="Miller P.J."/>
            <person name="Scott M.A."/>
            <person name="Spackman E."/>
            <person name="Goraichik I."/>
            <person name="Dimitrov K.M."/>
            <person name="Suarez D.L."/>
            <person name="Swayne D.E."/>
        </authorList>
    </citation>
    <scope>NUCLEOTIDE SEQUENCE [LARGE SCALE GENOMIC DNA]</scope>
    <source>
        <strain evidence="1 2">N3/975</strain>
    </source>
</reference>
<dbReference type="Proteomes" id="UP000192940">
    <property type="component" value="Chromosome I"/>
</dbReference>
<gene>
    <name evidence="1" type="ORF">SAMN05661091_1087</name>
</gene>
<name>A0A1X7GTI3_9BACL</name>
<organism evidence="1 2">
    <name type="scientific">Paenibacillus uliginis N3/975</name>
    <dbReference type="NCBI Taxonomy" id="1313296"/>
    <lineage>
        <taxon>Bacteria</taxon>
        <taxon>Bacillati</taxon>
        <taxon>Bacillota</taxon>
        <taxon>Bacilli</taxon>
        <taxon>Bacillales</taxon>
        <taxon>Paenibacillaceae</taxon>
        <taxon>Paenibacillus</taxon>
    </lineage>
</organism>
<evidence type="ECO:0000313" key="2">
    <source>
        <dbReference type="Proteomes" id="UP000192940"/>
    </source>
</evidence>
<evidence type="ECO:0000313" key="1">
    <source>
        <dbReference type="EMBL" id="SMF74491.1"/>
    </source>
</evidence>
<dbReference type="AlphaFoldDB" id="A0A1X7GTI3"/>
<proteinExistence type="predicted"/>
<accession>A0A1X7GTI3</accession>